<dbReference type="InterPro" id="IPR000182">
    <property type="entry name" value="GNAT_dom"/>
</dbReference>
<evidence type="ECO:0000259" key="1">
    <source>
        <dbReference type="PROSITE" id="PS51186"/>
    </source>
</evidence>
<protein>
    <submittedName>
        <fullName evidence="2">Ribosomal-protein-alanine N-acetyltransferase</fullName>
        <ecNumber evidence="2">2.3.1.128</ecNumber>
    </submittedName>
</protein>
<evidence type="ECO:0000313" key="2">
    <source>
        <dbReference type="EMBL" id="ASB88866.1"/>
    </source>
</evidence>
<dbReference type="PANTHER" id="PTHR43415:SF3">
    <property type="entry name" value="GNAT-FAMILY ACETYLTRANSFERASE"/>
    <property type="match status" value="1"/>
</dbReference>
<dbReference type="Pfam" id="PF13302">
    <property type="entry name" value="Acetyltransf_3"/>
    <property type="match status" value="1"/>
</dbReference>
<dbReference type="InterPro" id="IPR016181">
    <property type="entry name" value="Acyl_CoA_acyltransferase"/>
</dbReference>
<gene>
    <name evidence="2" type="ORF">S101395_02358</name>
</gene>
<dbReference type="GO" id="GO:0016746">
    <property type="term" value="F:acyltransferase activity"/>
    <property type="evidence" value="ECO:0007669"/>
    <property type="project" value="UniProtKB-KW"/>
</dbReference>
<dbReference type="Gene3D" id="3.40.630.30">
    <property type="match status" value="1"/>
</dbReference>
<dbReference type="SUPFAM" id="SSF55729">
    <property type="entry name" value="Acyl-CoA N-acyltransferases (Nat)"/>
    <property type="match status" value="1"/>
</dbReference>
<dbReference type="GeneID" id="92853695"/>
<reference evidence="2 3" key="1">
    <citation type="submission" date="2017-06" db="EMBL/GenBank/DDBJ databases">
        <title>Genome sequence of Bacillus sonorensis strain SRCM101395.</title>
        <authorList>
            <person name="Cho S.H."/>
        </authorList>
    </citation>
    <scope>NUCLEOTIDE SEQUENCE [LARGE SCALE GENOMIC DNA]</scope>
    <source>
        <strain evidence="2 3">SRCM101395</strain>
    </source>
</reference>
<keyword evidence="2" id="KW-0012">Acyltransferase</keyword>
<evidence type="ECO:0000313" key="3">
    <source>
        <dbReference type="Proteomes" id="UP000196877"/>
    </source>
</evidence>
<dbReference type="RefSeq" id="WP_006636252.1">
    <property type="nucleotide sequence ID" value="NZ_BORD01000005.1"/>
</dbReference>
<feature type="domain" description="N-acetyltransferase" evidence="1">
    <location>
        <begin position="7"/>
        <end position="170"/>
    </location>
</feature>
<keyword evidence="3" id="KW-1185">Reference proteome</keyword>
<accession>A0ABM6LHR5</accession>
<organism evidence="2 3">
    <name type="scientific">Bacillus sonorensis</name>
    <dbReference type="NCBI Taxonomy" id="119858"/>
    <lineage>
        <taxon>Bacteria</taxon>
        <taxon>Bacillati</taxon>
        <taxon>Bacillota</taxon>
        <taxon>Bacilli</taxon>
        <taxon>Bacillales</taxon>
        <taxon>Bacillaceae</taxon>
        <taxon>Bacillus</taxon>
    </lineage>
</organism>
<dbReference type="PANTHER" id="PTHR43415">
    <property type="entry name" value="SPERMIDINE N(1)-ACETYLTRANSFERASE"/>
    <property type="match status" value="1"/>
</dbReference>
<sequence>MQESRSVYVRPVKKEDMKSFYKAAQDEEIRYMTGTRHVFTMDQLYEHYERIIQDETRFDFAICLRDNDELLGDLSIVEIDRENQKAGFRIALHSRGHLNKGYGTEAVRLALKFAFETLKLNRLQLEVFSHNSRALRAYEKAGFKREGIIRQSLFLNNQYSDEIIMGMLKKEYEELKKHDII</sequence>
<dbReference type="PROSITE" id="PS51186">
    <property type="entry name" value="GNAT"/>
    <property type="match status" value="1"/>
</dbReference>
<dbReference type="EMBL" id="CP021920">
    <property type="protein sequence ID" value="ASB88866.1"/>
    <property type="molecule type" value="Genomic_DNA"/>
</dbReference>
<proteinExistence type="predicted"/>
<name>A0ABM6LHR5_9BACI</name>
<keyword evidence="2" id="KW-0808">Transferase</keyword>
<dbReference type="EC" id="2.3.1.128" evidence="2"/>
<dbReference type="Proteomes" id="UP000196877">
    <property type="component" value="Chromosome"/>
</dbReference>